<feature type="transmembrane region" description="Helical" evidence="6">
    <location>
        <begin position="93"/>
        <end position="113"/>
    </location>
</feature>
<dbReference type="GO" id="GO:0005886">
    <property type="term" value="C:plasma membrane"/>
    <property type="evidence" value="ECO:0007669"/>
    <property type="project" value="UniProtKB-SubCell"/>
</dbReference>
<feature type="transmembrane region" description="Helical" evidence="6">
    <location>
        <begin position="125"/>
        <end position="147"/>
    </location>
</feature>
<feature type="transmembrane region" description="Helical" evidence="6">
    <location>
        <begin position="159"/>
        <end position="178"/>
    </location>
</feature>
<evidence type="ECO:0000256" key="3">
    <source>
        <dbReference type="ARBA" id="ARBA00022692"/>
    </source>
</evidence>
<keyword evidence="3 6" id="KW-0812">Transmembrane</keyword>
<dbReference type="OrthoDB" id="9808789at2"/>
<evidence type="ECO:0000256" key="2">
    <source>
        <dbReference type="ARBA" id="ARBA00022475"/>
    </source>
</evidence>
<name>A0A1I3ZY95_9GAMM</name>
<dbReference type="InterPro" id="IPR019108">
    <property type="entry name" value="Caa3_assmbl_CtaG-rel"/>
</dbReference>
<organism evidence="7 8">
    <name type="scientific">Methylophaga sulfidovorans</name>
    <dbReference type="NCBI Taxonomy" id="45496"/>
    <lineage>
        <taxon>Bacteria</taxon>
        <taxon>Pseudomonadati</taxon>
        <taxon>Pseudomonadota</taxon>
        <taxon>Gammaproteobacteria</taxon>
        <taxon>Thiotrichales</taxon>
        <taxon>Piscirickettsiaceae</taxon>
        <taxon>Methylophaga</taxon>
    </lineage>
</organism>
<protein>
    <submittedName>
        <fullName evidence="7">Cytochrome c oxidase caa3 assembly factor (Caa3_CtaG)</fullName>
    </submittedName>
</protein>
<keyword evidence="2" id="KW-1003">Cell membrane</keyword>
<evidence type="ECO:0000313" key="7">
    <source>
        <dbReference type="EMBL" id="SFK48616.1"/>
    </source>
</evidence>
<evidence type="ECO:0000256" key="5">
    <source>
        <dbReference type="ARBA" id="ARBA00023136"/>
    </source>
</evidence>
<keyword evidence="5 6" id="KW-0472">Membrane</keyword>
<gene>
    <name evidence="7" type="ORF">SAMN04488079_11266</name>
</gene>
<reference evidence="8" key="1">
    <citation type="submission" date="2016-10" db="EMBL/GenBank/DDBJ databases">
        <authorList>
            <person name="Varghese N."/>
            <person name="Submissions S."/>
        </authorList>
    </citation>
    <scope>NUCLEOTIDE SEQUENCE [LARGE SCALE GENOMIC DNA]</scope>
    <source>
        <strain evidence="8">DSM 11578</strain>
    </source>
</reference>
<evidence type="ECO:0000256" key="6">
    <source>
        <dbReference type="SAM" id="Phobius"/>
    </source>
</evidence>
<feature type="transmembrane region" description="Helical" evidence="6">
    <location>
        <begin position="212"/>
        <end position="235"/>
    </location>
</feature>
<evidence type="ECO:0000313" key="8">
    <source>
        <dbReference type="Proteomes" id="UP000198924"/>
    </source>
</evidence>
<comment type="subcellular location">
    <subcellularLocation>
        <location evidence="1">Cell membrane</location>
        <topology evidence="1">Multi-pass membrane protein</topology>
    </subcellularLocation>
</comment>
<dbReference type="Pfam" id="PF09678">
    <property type="entry name" value="Caa3_CtaG"/>
    <property type="match status" value="1"/>
</dbReference>
<dbReference type="Proteomes" id="UP000198924">
    <property type="component" value="Unassembled WGS sequence"/>
</dbReference>
<accession>A0A1I3ZY95</accession>
<dbReference type="STRING" id="45496.SAMN04488079_11266"/>
<dbReference type="EMBL" id="FOSH01000012">
    <property type="protein sequence ID" value="SFK48616.1"/>
    <property type="molecule type" value="Genomic_DNA"/>
</dbReference>
<evidence type="ECO:0000256" key="4">
    <source>
        <dbReference type="ARBA" id="ARBA00022989"/>
    </source>
</evidence>
<dbReference type="AlphaFoldDB" id="A0A1I3ZY95"/>
<keyword evidence="4 6" id="KW-1133">Transmembrane helix</keyword>
<feature type="transmembrane region" description="Helical" evidence="6">
    <location>
        <begin position="61"/>
        <end position="81"/>
    </location>
</feature>
<keyword evidence="8" id="KW-1185">Reference proteome</keyword>
<dbReference type="RefSeq" id="WP_091714508.1">
    <property type="nucleotide sequence ID" value="NZ_FOSH01000012.1"/>
</dbReference>
<sequence>MWLVSVDLLCSVIVIITLQQWAVKQNLLAKPGVFLSGNLVFLLGMLPWFDELARYSISLHSLQSVMVHHFAPLLWIGALRHKQSSTIRAHNTLSHWPTTLLMSIFAVLTWVWMLPSFHPLLMQSAIIYSGMKWLMALSGLALCLSMLSHHQKSSYWQKLNNATVVVPLLLWGLLMFIFPTMYATTHTSHHQHHMMMSNLPTWLQLSPIQDQFTGGLIFIVSGFLYWQSNSISVAFTRHARRFSK</sequence>
<proteinExistence type="predicted"/>
<evidence type="ECO:0000256" key="1">
    <source>
        <dbReference type="ARBA" id="ARBA00004651"/>
    </source>
</evidence>
<feature type="transmembrane region" description="Helical" evidence="6">
    <location>
        <begin position="32"/>
        <end position="49"/>
    </location>
</feature>